<dbReference type="Proteomes" id="UP000499080">
    <property type="component" value="Unassembled WGS sequence"/>
</dbReference>
<dbReference type="EMBL" id="BGPR01014281">
    <property type="protein sequence ID" value="GBN64532.1"/>
    <property type="molecule type" value="Genomic_DNA"/>
</dbReference>
<dbReference type="OrthoDB" id="6437556at2759"/>
<evidence type="ECO:0000313" key="2">
    <source>
        <dbReference type="EMBL" id="GBN64532.1"/>
    </source>
</evidence>
<reference evidence="2 3" key="1">
    <citation type="journal article" date="2019" name="Sci. Rep.">
        <title>Orb-weaving spider Araneus ventricosus genome elucidates the spidroin gene catalogue.</title>
        <authorList>
            <person name="Kono N."/>
            <person name="Nakamura H."/>
            <person name="Ohtoshi R."/>
            <person name="Moran D.A.P."/>
            <person name="Shinohara A."/>
            <person name="Yoshida Y."/>
            <person name="Fujiwara M."/>
            <person name="Mori M."/>
            <person name="Tomita M."/>
            <person name="Arakawa K."/>
        </authorList>
    </citation>
    <scope>NUCLEOTIDE SEQUENCE [LARGE SCALE GENOMIC DNA]</scope>
</reference>
<gene>
    <name evidence="2" type="ORF">AVEN_177931_1</name>
</gene>
<name>A0A4Y2QMH3_ARAVE</name>
<protein>
    <submittedName>
        <fullName evidence="2">Uncharacterized protein</fullName>
    </submittedName>
</protein>
<organism evidence="2 3">
    <name type="scientific">Araneus ventricosus</name>
    <name type="common">Orbweaver spider</name>
    <name type="synonym">Epeira ventricosa</name>
    <dbReference type="NCBI Taxonomy" id="182803"/>
    <lineage>
        <taxon>Eukaryota</taxon>
        <taxon>Metazoa</taxon>
        <taxon>Ecdysozoa</taxon>
        <taxon>Arthropoda</taxon>
        <taxon>Chelicerata</taxon>
        <taxon>Arachnida</taxon>
        <taxon>Araneae</taxon>
        <taxon>Araneomorphae</taxon>
        <taxon>Entelegynae</taxon>
        <taxon>Araneoidea</taxon>
        <taxon>Araneidae</taxon>
        <taxon>Araneus</taxon>
    </lineage>
</organism>
<feature type="region of interest" description="Disordered" evidence="1">
    <location>
        <begin position="140"/>
        <end position="177"/>
    </location>
</feature>
<evidence type="ECO:0000256" key="1">
    <source>
        <dbReference type="SAM" id="MobiDB-lite"/>
    </source>
</evidence>
<accession>A0A4Y2QMH3</accession>
<keyword evidence="3" id="KW-1185">Reference proteome</keyword>
<sequence>MSIPAPYSYVKRICKEFLMNEWNSYWKNSTTGKRTKEILPSANLDLLISNKYVIYLFTNHGPFPAYLCRFKILNNPDCLCGEHGGVDHYLTSSAAKGSGEKIVFRKDRNKADFPSRANDCDYNLRRRSTLLSSLDPCCRKKGERRKESRKKRKKIQRKMPKRKGIVKKSAKKERKTTTAVASEDFHLVCS</sequence>
<feature type="compositionally biased region" description="Basic residues" evidence="1">
    <location>
        <begin position="147"/>
        <end position="174"/>
    </location>
</feature>
<comment type="caution">
    <text evidence="2">The sequence shown here is derived from an EMBL/GenBank/DDBJ whole genome shotgun (WGS) entry which is preliminary data.</text>
</comment>
<dbReference type="AlphaFoldDB" id="A0A4Y2QMH3"/>
<evidence type="ECO:0000313" key="3">
    <source>
        <dbReference type="Proteomes" id="UP000499080"/>
    </source>
</evidence>
<proteinExistence type="predicted"/>